<name>M8BSM9_AEGTA</name>
<organism evidence="1">
    <name type="scientific">Aegilops tauschii</name>
    <name type="common">Tausch's goatgrass</name>
    <name type="synonym">Aegilops squarrosa</name>
    <dbReference type="NCBI Taxonomy" id="37682"/>
    <lineage>
        <taxon>Eukaryota</taxon>
        <taxon>Viridiplantae</taxon>
        <taxon>Streptophyta</taxon>
        <taxon>Embryophyta</taxon>
        <taxon>Tracheophyta</taxon>
        <taxon>Spermatophyta</taxon>
        <taxon>Magnoliopsida</taxon>
        <taxon>Liliopsida</taxon>
        <taxon>Poales</taxon>
        <taxon>Poaceae</taxon>
        <taxon>BOP clade</taxon>
        <taxon>Pooideae</taxon>
        <taxon>Triticodae</taxon>
        <taxon>Triticeae</taxon>
        <taxon>Triticinae</taxon>
        <taxon>Aegilops</taxon>
    </lineage>
</organism>
<dbReference type="EnsemblPlants" id="EMT24773">
    <property type="protein sequence ID" value="EMT24773"/>
    <property type="gene ID" value="F775_24006"/>
</dbReference>
<reference evidence="1" key="1">
    <citation type="submission" date="2015-06" db="UniProtKB">
        <authorList>
            <consortium name="EnsemblPlants"/>
        </authorList>
    </citation>
    <scope>IDENTIFICATION</scope>
</reference>
<dbReference type="AlphaFoldDB" id="M8BSM9"/>
<sequence length="135" mass="13971">MASSGAAVVAVLVVVLLGMGWPAPAWAEAKRTACKDCNSTCADTINSSWSECGGVCGAPTQECVEKCIWQCSHGCTPDPGRPDSCYRACSGLSTVLICRSQCCPSPQQCQEITESAMQQCVAQCGASCKKGCGHA</sequence>
<protein>
    <submittedName>
        <fullName evidence="1">Uncharacterized protein</fullName>
    </submittedName>
</protein>
<evidence type="ECO:0000313" key="1">
    <source>
        <dbReference type="EnsemblPlants" id="EMT24773"/>
    </source>
</evidence>
<accession>M8BSM9</accession>
<proteinExistence type="predicted"/>